<evidence type="ECO:0000313" key="1">
    <source>
        <dbReference type="EMBL" id="KAF0716044.1"/>
    </source>
</evidence>
<gene>
    <name evidence="2" type="primary">Aste57867_3056</name>
    <name evidence="1" type="ORF">As57867_003047</name>
    <name evidence="2" type="ORF">ASTE57867_3056</name>
</gene>
<organism evidence="2 3">
    <name type="scientific">Aphanomyces stellatus</name>
    <dbReference type="NCBI Taxonomy" id="120398"/>
    <lineage>
        <taxon>Eukaryota</taxon>
        <taxon>Sar</taxon>
        <taxon>Stramenopiles</taxon>
        <taxon>Oomycota</taxon>
        <taxon>Saprolegniomycetes</taxon>
        <taxon>Saprolegniales</taxon>
        <taxon>Verrucalvaceae</taxon>
        <taxon>Aphanomyces</taxon>
    </lineage>
</organism>
<accession>A0A485KCP6</accession>
<dbReference type="AlphaFoldDB" id="A0A485KCP6"/>
<name>A0A485KCP6_9STRA</name>
<evidence type="ECO:0000313" key="3">
    <source>
        <dbReference type="Proteomes" id="UP000332933"/>
    </source>
</evidence>
<keyword evidence="3" id="KW-1185">Reference proteome</keyword>
<evidence type="ECO:0000313" key="2">
    <source>
        <dbReference type="EMBL" id="VFT80236.1"/>
    </source>
</evidence>
<dbReference type="EMBL" id="VJMH01000466">
    <property type="protein sequence ID" value="KAF0716044.1"/>
    <property type="molecule type" value="Genomic_DNA"/>
</dbReference>
<sequence>MSLASDWLALATYDEVRRKARVELIARFVMVRCLGVLLALLQATAATESFMFDSTTSFCRYYCSHFSVRQRLDCNTATCASVMDRRHLTQEDSTPSLDLLACGASNLHLNMSDQGAAFHGFWDQFQASVNSVVDGSTPSFHTCDLALPTPPAPLLASTTATATPILVQLVRSNDEHECIPQIQVLLPAISSDLSLLSRSNGIDQGL</sequence>
<reference evidence="2 3" key="1">
    <citation type="submission" date="2019-03" db="EMBL/GenBank/DDBJ databases">
        <authorList>
            <person name="Gaulin E."/>
            <person name="Dumas B."/>
        </authorList>
    </citation>
    <scope>NUCLEOTIDE SEQUENCE [LARGE SCALE GENOMIC DNA]</scope>
    <source>
        <strain evidence="2">CBS 568.67</strain>
    </source>
</reference>
<protein>
    <submittedName>
        <fullName evidence="2">Aste57867_3056 protein</fullName>
    </submittedName>
</protein>
<dbReference type="EMBL" id="CAADRA010000466">
    <property type="protein sequence ID" value="VFT80236.1"/>
    <property type="molecule type" value="Genomic_DNA"/>
</dbReference>
<dbReference type="Proteomes" id="UP000332933">
    <property type="component" value="Unassembled WGS sequence"/>
</dbReference>
<reference evidence="1" key="2">
    <citation type="submission" date="2019-06" db="EMBL/GenBank/DDBJ databases">
        <title>Genomics analysis of Aphanomyces spp. identifies a new class of oomycete effector associated with host adaptation.</title>
        <authorList>
            <person name="Gaulin E."/>
        </authorList>
    </citation>
    <scope>NUCLEOTIDE SEQUENCE</scope>
    <source>
        <strain evidence="1">CBS 578.67</strain>
    </source>
</reference>
<proteinExistence type="predicted"/>